<feature type="domain" description="PucR C-terminal helix-turn-helix" evidence="2">
    <location>
        <begin position="667"/>
        <end position="724"/>
    </location>
</feature>
<gene>
    <name evidence="4" type="ORF">K8V00_12115</name>
</gene>
<dbReference type="AlphaFoldDB" id="A0A921FB97"/>
<comment type="caution">
    <text evidence="4">The sequence shown here is derived from an EMBL/GenBank/DDBJ whole genome shotgun (WGS) entry which is preliminary data.</text>
</comment>
<evidence type="ECO:0000313" key="4">
    <source>
        <dbReference type="EMBL" id="HJE98351.1"/>
    </source>
</evidence>
<sequence length="735" mass="84854">MKPITHTTKEEEFINSVSEHMKELSHKVMKFDTRDEVLSYTAKMFADNFKCDLIAIGTITDNKIELSSTNTKKYDLSQLFPYSISKIDPLFFKKSLSSDSNEIAQQTQISKCFTQIGFKSWFTVPLIDEKTTIGLCIVGYHKKNVLYNDLQSRFDEMGKFIGVALNLIARNEEKEKSLFEMQMFSSDLDLPAVIKNLVKKTIIFCGRETNSRTAAIYLFNEKRDQLTLCEPIYGVNDKNTVIPLVNDNSIHSYFPNVETTGYSTMTIPLTVGISMIGVLYVQKESGYIYTNSDLTNLKMYANYFTVMYENAQLTNKEHKQKENLQELLKIQQSMLHQTIHSENFTQINASFSKLFNSSIILYDRYFNLIDYYLKDDDPLTRTQLVAAGKNSHQLKAKKPTAIAIADDRNFKLLELTDGSELHGFFALENTTKIDPELFDIVLSMVRNIYSLQFIKKEIKTTTIENIKTDLVSHLFSEQIKEPQKLATDASAFNWDLHRPYYTAVFALRETKKQENDNLIEIQTKTTAAFTLMKQIISRLIHNAITVIFEQQLLLFVPESSFDGPNFWETFFKRMEHVSKREGFEQEFVLGVGDLCKRPEDYHEAYQKAGKTVNVLLKDKLGSGYATFDQLGSYTVLNTFKDDPTTEFFVRKYLRKLYLESQDSQTNLYKTLAVYLDNNGNVTQTAKELYLHRSTLVYRLNKIREVLGIDIDDANERFNLQLAYKMSDLCDATIFE</sequence>
<dbReference type="Proteomes" id="UP000707535">
    <property type="component" value="Unassembled WGS sequence"/>
</dbReference>
<proteinExistence type="inferred from homology"/>
<dbReference type="SUPFAM" id="SSF55781">
    <property type="entry name" value="GAF domain-like"/>
    <property type="match status" value="2"/>
</dbReference>
<dbReference type="EMBL" id="DYXG01000123">
    <property type="protein sequence ID" value="HJE98351.1"/>
    <property type="molecule type" value="Genomic_DNA"/>
</dbReference>
<dbReference type="InterPro" id="IPR041522">
    <property type="entry name" value="CdaR_GGDEF"/>
</dbReference>
<feature type="domain" description="CdaR GGDEF-like" evidence="3">
    <location>
        <begin position="484"/>
        <end position="613"/>
    </location>
</feature>
<dbReference type="Pfam" id="PF13556">
    <property type="entry name" value="HTH_30"/>
    <property type="match status" value="1"/>
</dbReference>
<dbReference type="InterPro" id="IPR042070">
    <property type="entry name" value="PucR_C-HTH_sf"/>
</dbReference>
<evidence type="ECO:0000259" key="2">
    <source>
        <dbReference type="Pfam" id="PF13556"/>
    </source>
</evidence>
<dbReference type="InterPro" id="IPR025736">
    <property type="entry name" value="PucR_C-HTH_dom"/>
</dbReference>
<dbReference type="InterPro" id="IPR029016">
    <property type="entry name" value="GAF-like_dom_sf"/>
</dbReference>
<dbReference type="Pfam" id="PF17853">
    <property type="entry name" value="GGDEF_2"/>
    <property type="match status" value="1"/>
</dbReference>
<comment type="similarity">
    <text evidence="1">Belongs to the CdaR family.</text>
</comment>
<accession>A0A921FB97</accession>
<name>A0A921FB97_9LACO</name>
<evidence type="ECO:0000256" key="1">
    <source>
        <dbReference type="ARBA" id="ARBA00006754"/>
    </source>
</evidence>
<dbReference type="Gene3D" id="3.30.450.40">
    <property type="match status" value="1"/>
</dbReference>
<dbReference type="InterPro" id="IPR051448">
    <property type="entry name" value="CdaR-like_regulators"/>
</dbReference>
<protein>
    <submittedName>
        <fullName evidence="4">Helix-turn-helix domain-containing protein</fullName>
    </submittedName>
</protein>
<dbReference type="SUPFAM" id="SSF46689">
    <property type="entry name" value="Homeodomain-like"/>
    <property type="match status" value="1"/>
</dbReference>
<evidence type="ECO:0000259" key="3">
    <source>
        <dbReference type="Pfam" id="PF17853"/>
    </source>
</evidence>
<dbReference type="PANTHER" id="PTHR33744">
    <property type="entry name" value="CARBOHYDRATE DIACID REGULATOR"/>
    <property type="match status" value="1"/>
</dbReference>
<reference evidence="4" key="2">
    <citation type="submission" date="2021-09" db="EMBL/GenBank/DDBJ databases">
        <authorList>
            <person name="Gilroy R."/>
        </authorList>
    </citation>
    <scope>NUCLEOTIDE SEQUENCE</scope>
    <source>
        <strain evidence="4">CHK174-6876</strain>
    </source>
</reference>
<dbReference type="PANTHER" id="PTHR33744:SF1">
    <property type="entry name" value="DNA-BINDING TRANSCRIPTIONAL ACTIVATOR ADER"/>
    <property type="match status" value="1"/>
</dbReference>
<reference evidence="4" key="1">
    <citation type="journal article" date="2021" name="PeerJ">
        <title>Extensive microbial diversity within the chicken gut microbiome revealed by metagenomics and culture.</title>
        <authorList>
            <person name="Gilroy R."/>
            <person name="Ravi A."/>
            <person name="Getino M."/>
            <person name="Pursley I."/>
            <person name="Horton D.L."/>
            <person name="Alikhan N.F."/>
            <person name="Baker D."/>
            <person name="Gharbi K."/>
            <person name="Hall N."/>
            <person name="Watson M."/>
            <person name="Adriaenssens E.M."/>
            <person name="Foster-Nyarko E."/>
            <person name="Jarju S."/>
            <person name="Secka A."/>
            <person name="Antonio M."/>
            <person name="Oren A."/>
            <person name="Chaudhuri R.R."/>
            <person name="La Ragione R."/>
            <person name="Hildebrand F."/>
            <person name="Pallen M.J."/>
        </authorList>
    </citation>
    <scope>NUCLEOTIDE SEQUENCE</scope>
    <source>
        <strain evidence="4">CHK174-6876</strain>
    </source>
</reference>
<evidence type="ECO:0000313" key="5">
    <source>
        <dbReference type="Proteomes" id="UP000707535"/>
    </source>
</evidence>
<dbReference type="Gene3D" id="1.10.10.2840">
    <property type="entry name" value="PucR C-terminal helix-turn-helix domain"/>
    <property type="match status" value="1"/>
</dbReference>
<organism evidence="4 5">
    <name type="scientific">Ligilactobacillus acidipiscis</name>
    <dbReference type="NCBI Taxonomy" id="89059"/>
    <lineage>
        <taxon>Bacteria</taxon>
        <taxon>Bacillati</taxon>
        <taxon>Bacillota</taxon>
        <taxon>Bacilli</taxon>
        <taxon>Lactobacillales</taxon>
        <taxon>Lactobacillaceae</taxon>
        <taxon>Ligilactobacillus</taxon>
    </lineage>
</organism>
<dbReference type="InterPro" id="IPR009057">
    <property type="entry name" value="Homeodomain-like_sf"/>
</dbReference>